<evidence type="ECO:0000313" key="6">
    <source>
        <dbReference type="EMBL" id="RGD72170.1"/>
    </source>
</evidence>
<dbReference type="InterPro" id="IPR028082">
    <property type="entry name" value="Peripla_BP_I"/>
</dbReference>
<evidence type="ECO:0000313" key="8">
    <source>
        <dbReference type="Proteomes" id="UP000261023"/>
    </source>
</evidence>
<gene>
    <name evidence="6" type="ORF">DWX31_03805</name>
    <name evidence="7" type="ORF">DXD79_24050</name>
</gene>
<feature type="domain" description="HTH lacI-type" evidence="5">
    <location>
        <begin position="8"/>
        <end position="62"/>
    </location>
</feature>
<dbReference type="Gene3D" id="3.40.50.2300">
    <property type="match status" value="2"/>
</dbReference>
<evidence type="ECO:0000259" key="5">
    <source>
        <dbReference type="PROSITE" id="PS50932"/>
    </source>
</evidence>
<sequence>MNQNGERVTRADVAKEAGVSETIVSYVVNNNRYVAKDKRTRVEEAIAKLHYRPNNVARALKGKRSNQLLFIADQITNEYFSRIVSEMDKYAYEAGFLISLCANRNTPEFVSQVISRQYDGIIISSTSIPMGYVEHFSKAGIPVLLFEHRRHDKLPENVATLASGLYPGARMGVRHLIETGKKNIIYIDRISRRGNVSGPTDLRLSGYLDEMHENGLEAGSHTIISGCHNEEELAQAVTDKISSCRVDGIIGRNDMVACIAMKAAINAGLMVPEEIGVVGFDNSSLSRFCSPTLTTLEMQREEISKAAIEMMTGMIGGERPENAQFETKLIVRDSTRTANNL</sequence>
<dbReference type="CDD" id="cd06267">
    <property type="entry name" value="PBP1_LacI_sugar_binding-like"/>
    <property type="match status" value="1"/>
</dbReference>
<evidence type="ECO:0000313" key="9">
    <source>
        <dbReference type="Proteomes" id="UP000263014"/>
    </source>
</evidence>
<keyword evidence="3" id="KW-0238">DNA-binding</keyword>
<dbReference type="Pfam" id="PF13377">
    <property type="entry name" value="Peripla_BP_3"/>
    <property type="match status" value="1"/>
</dbReference>
<dbReference type="OrthoDB" id="369222at2"/>
<organism evidence="7 9">
    <name type="scientific">Hungatella hathewayi</name>
    <dbReference type="NCBI Taxonomy" id="154046"/>
    <lineage>
        <taxon>Bacteria</taxon>
        <taxon>Bacillati</taxon>
        <taxon>Bacillota</taxon>
        <taxon>Clostridia</taxon>
        <taxon>Lachnospirales</taxon>
        <taxon>Lachnospiraceae</taxon>
        <taxon>Hungatella</taxon>
    </lineage>
</organism>
<dbReference type="RefSeq" id="WP_025530082.1">
    <property type="nucleotide sequence ID" value="NZ_CACRUH010000109.1"/>
</dbReference>
<dbReference type="Pfam" id="PF00356">
    <property type="entry name" value="LacI"/>
    <property type="match status" value="1"/>
</dbReference>
<evidence type="ECO:0000256" key="1">
    <source>
        <dbReference type="ARBA" id="ARBA00022491"/>
    </source>
</evidence>
<dbReference type="PANTHER" id="PTHR30146:SF95">
    <property type="entry name" value="RIBOSE OPERON REPRESSOR"/>
    <property type="match status" value="1"/>
</dbReference>
<dbReference type="GO" id="GO:0003700">
    <property type="term" value="F:DNA-binding transcription factor activity"/>
    <property type="evidence" value="ECO:0007669"/>
    <property type="project" value="TreeGrafter"/>
</dbReference>
<dbReference type="GO" id="GO:0000976">
    <property type="term" value="F:transcription cis-regulatory region binding"/>
    <property type="evidence" value="ECO:0007669"/>
    <property type="project" value="TreeGrafter"/>
</dbReference>
<dbReference type="Proteomes" id="UP000261023">
    <property type="component" value="Unassembled WGS sequence"/>
</dbReference>
<dbReference type="SUPFAM" id="SSF53822">
    <property type="entry name" value="Periplasmic binding protein-like I"/>
    <property type="match status" value="1"/>
</dbReference>
<keyword evidence="2" id="KW-0805">Transcription regulation</keyword>
<dbReference type="SMART" id="SM00354">
    <property type="entry name" value="HTH_LACI"/>
    <property type="match status" value="1"/>
</dbReference>
<dbReference type="EMBL" id="QSON01000014">
    <property type="protein sequence ID" value="RGI99135.1"/>
    <property type="molecule type" value="Genomic_DNA"/>
</dbReference>
<keyword evidence="4" id="KW-0804">Transcription</keyword>
<dbReference type="EMBL" id="QTJW01000002">
    <property type="protein sequence ID" value="RGD72170.1"/>
    <property type="molecule type" value="Genomic_DNA"/>
</dbReference>
<accession>A0A374P3F1</accession>
<keyword evidence="1" id="KW-0678">Repressor</keyword>
<dbReference type="InterPro" id="IPR000843">
    <property type="entry name" value="HTH_LacI"/>
</dbReference>
<evidence type="ECO:0000313" key="7">
    <source>
        <dbReference type="EMBL" id="RGI99135.1"/>
    </source>
</evidence>
<proteinExistence type="predicted"/>
<name>A0A374P3F1_9FIRM</name>
<dbReference type="InterPro" id="IPR010982">
    <property type="entry name" value="Lambda_DNA-bd_dom_sf"/>
</dbReference>
<protein>
    <submittedName>
        <fullName evidence="7">LacI family transcriptional regulator</fullName>
    </submittedName>
</protein>
<dbReference type="AlphaFoldDB" id="A0A374P3F1"/>
<dbReference type="Proteomes" id="UP000263014">
    <property type="component" value="Unassembled WGS sequence"/>
</dbReference>
<dbReference type="InterPro" id="IPR046335">
    <property type="entry name" value="LacI/GalR-like_sensor"/>
</dbReference>
<dbReference type="PANTHER" id="PTHR30146">
    <property type="entry name" value="LACI-RELATED TRANSCRIPTIONAL REPRESSOR"/>
    <property type="match status" value="1"/>
</dbReference>
<dbReference type="SUPFAM" id="SSF47413">
    <property type="entry name" value="lambda repressor-like DNA-binding domains"/>
    <property type="match status" value="1"/>
</dbReference>
<evidence type="ECO:0000256" key="4">
    <source>
        <dbReference type="ARBA" id="ARBA00023163"/>
    </source>
</evidence>
<dbReference type="CDD" id="cd01392">
    <property type="entry name" value="HTH_LacI"/>
    <property type="match status" value="1"/>
</dbReference>
<reference evidence="8 9" key="1">
    <citation type="submission" date="2018-08" db="EMBL/GenBank/DDBJ databases">
        <title>A genome reference for cultivated species of the human gut microbiota.</title>
        <authorList>
            <person name="Zou Y."/>
            <person name="Xue W."/>
            <person name="Luo G."/>
        </authorList>
    </citation>
    <scope>NUCLEOTIDE SEQUENCE [LARGE SCALE GENOMIC DNA]</scope>
    <source>
        <strain evidence="6 8">AF19-13AC</strain>
        <strain evidence="7 9">TM09-12</strain>
    </source>
</reference>
<evidence type="ECO:0000256" key="3">
    <source>
        <dbReference type="ARBA" id="ARBA00023125"/>
    </source>
</evidence>
<evidence type="ECO:0000256" key="2">
    <source>
        <dbReference type="ARBA" id="ARBA00023015"/>
    </source>
</evidence>
<dbReference type="PROSITE" id="PS50932">
    <property type="entry name" value="HTH_LACI_2"/>
    <property type="match status" value="1"/>
</dbReference>
<comment type="caution">
    <text evidence="7">The sequence shown here is derived from an EMBL/GenBank/DDBJ whole genome shotgun (WGS) entry which is preliminary data.</text>
</comment>
<dbReference type="Gene3D" id="1.10.260.40">
    <property type="entry name" value="lambda repressor-like DNA-binding domains"/>
    <property type="match status" value="1"/>
</dbReference>